<evidence type="ECO:0000313" key="2">
    <source>
        <dbReference type="EMBL" id="MBB4223344.1"/>
    </source>
</evidence>
<dbReference type="Proteomes" id="UP000524450">
    <property type="component" value="Unassembled WGS sequence"/>
</dbReference>
<dbReference type="GO" id="GO:0004180">
    <property type="term" value="F:carboxypeptidase activity"/>
    <property type="evidence" value="ECO:0007669"/>
    <property type="project" value="UniProtKB-KW"/>
</dbReference>
<reference evidence="2 5" key="2">
    <citation type="submission" date="2020-08" db="EMBL/GenBank/DDBJ databases">
        <title>Genomic Encyclopedia of Type Strains, Phase IV (KMG-V): Genome sequencing to study the core and pangenomes of soil and plant-associated prokaryotes.</title>
        <authorList>
            <person name="Whitman W."/>
        </authorList>
    </citation>
    <scope>NUCLEOTIDE SEQUENCE [LARGE SCALE GENOMIC DNA]</scope>
    <source>
        <strain evidence="2 5">34/80</strain>
    </source>
</reference>
<accession>A0A3S0Z4B7</accession>
<reference evidence="3 4" key="1">
    <citation type="submission" date="2018-12" db="EMBL/GenBank/DDBJ databases">
        <title>The genome sequences of Variovorax guangxiensis DSM 27352.</title>
        <authorList>
            <person name="Gao J."/>
            <person name="Sun J."/>
        </authorList>
    </citation>
    <scope>NUCLEOTIDE SEQUENCE [LARGE SCALE GENOMIC DNA]</scope>
    <source>
        <strain evidence="3 4">DSM 27352</strain>
    </source>
</reference>
<dbReference type="EMBL" id="RXFT01000005">
    <property type="protein sequence ID" value="RUR68328.1"/>
    <property type="molecule type" value="Genomic_DNA"/>
</dbReference>
<name>A0A3S0Z4B7_9BURK</name>
<keyword evidence="3" id="KW-0378">Hydrolase</keyword>
<organism evidence="3 4">
    <name type="scientific">Variovorax guangxiensis</name>
    <dbReference type="NCBI Taxonomy" id="1775474"/>
    <lineage>
        <taxon>Bacteria</taxon>
        <taxon>Pseudomonadati</taxon>
        <taxon>Pseudomonadota</taxon>
        <taxon>Betaproteobacteria</taxon>
        <taxon>Burkholderiales</taxon>
        <taxon>Comamonadaceae</taxon>
        <taxon>Variovorax</taxon>
    </lineage>
</organism>
<evidence type="ECO:0000313" key="5">
    <source>
        <dbReference type="Proteomes" id="UP000524450"/>
    </source>
</evidence>
<feature type="chain" id="PRO_5036093263" evidence="1">
    <location>
        <begin position="38"/>
        <end position="151"/>
    </location>
</feature>
<dbReference type="Proteomes" id="UP000281118">
    <property type="component" value="Unassembled WGS sequence"/>
</dbReference>
<evidence type="ECO:0000313" key="4">
    <source>
        <dbReference type="Proteomes" id="UP000281118"/>
    </source>
</evidence>
<dbReference type="OrthoDB" id="8926484at2"/>
<dbReference type="RefSeq" id="WP_126022462.1">
    <property type="nucleotide sequence ID" value="NZ_JACIFZ010000004.1"/>
</dbReference>
<protein>
    <submittedName>
        <fullName evidence="3">Carboxypeptidase regulatory-like domain-containing protein</fullName>
    </submittedName>
</protein>
<gene>
    <name evidence="3" type="ORF">EJP67_14800</name>
    <name evidence="2" type="ORF">GGD71_004126</name>
</gene>
<keyword evidence="1" id="KW-0732">Signal</keyword>
<dbReference type="AlphaFoldDB" id="A0A3S0Z4B7"/>
<evidence type="ECO:0000313" key="3">
    <source>
        <dbReference type="EMBL" id="RUR68328.1"/>
    </source>
</evidence>
<keyword evidence="3" id="KW-0645">Protease</keyword>
<evidence type="ECO:0000256" key="1">
    <source>
        <dbReference type="SAM" id="SignalP"/>
    </source>
</evidence>
<keyword evidence="3" id="KW-0121">Carboxypeptidase</keyword>
<dbReference type="EMBL" id="JACIFZ010000004">
    <property type="protein sequence ID" value="MBB4223344.1"/>
    <property type="molecule type" value="Genomic_DNA"/>
</dbReference>
<proteinExistence type="predicted"/>
<sequence>MPRVLAPSIPYIPSIPASLRVVLLACACAAGATAAQAQGAMPPWQGAGPARYVCGGIGSDESTAMRAAMKEHPLALLFARADGAYLANVDVTIKGGDAGNAAALAFRASGPVCLVDVPNGRYVIDVAAPGGATKSQAVTVGGGPKTADFRF</sequence>
<feature type="signal peptide" evidence="1">
    <location>
        <begin position="1"/>
        <end position="37"/>
    </location>
</feature>
<comment type="caution">
    <text evidence="3">The sequence shown here is derived from an EMBL/GenBank/DDBJ whole genome shotgun (WGS) entry which is preliminary data.</text>
</comment>